<proteinExistence type="predicted"/>
<feature type="transmembrane region" description="Helical" evidence="9">
    <location>
        <begin position="50"/>
        <end position="69"/>
    </location>
</feature>
<keyword evidence="12" id="KW-1185">Reference proteome</keyword>
<evidence type="ECO:0000256" key="1">
    <source>
        <dbReference type="ARBA" id="ARBA00000085"/>
    </source>
</evidence>
<dbReference type="RefSeq" id="WP_203756000.1">
    <property type="nucleotide sequence ID" value="NZ_BONK01000009.1"/>
</dbReference>
<dbReference type="GO" id="GO:0000155">
    <property type="term" value="F:phosphorelay sensor kinase activity"/>
    <property type="evidence" value="ECO:0007669"/>
    <property type="project" value="InterPro"/>
</dbReference>
<keyword evidence="9" id="KW-1133">Transmembrane helix</keyword>
<evidence type="ECO:0000256" key="4">
    <source>
        <dbReference type="ARBA" id="ARBA00022679"/>
    </source>
</evidence>
<dbReference type="EC" id="2.7.13.3" evidence="2"/>
<evidence type="ECO:0000256" key="5">
    <source>
        <dbReference type="ARBA" id="ARBA00022741"/>
    </source>
</evidence>
<evidence type="ECO:0000259" key="10">
    <source>
        <dbReference type="SMART" id="SM00387"/>
    </source>
</evidence>
<dbReference type="InterPro" id="IPR036890">
    <property type="entry name" value="HATPase_C_sf"/>
</dbReference>
<reference evidence="11" key="1">
    <citation type="submission" date="2021-01" db="EMBL/GenBank/DDBJ databases">
        <title>Whole genome shotgun sequence of Cellulomonas chitinilytica NBRC 110799.</title>
        <authorList>
            <person name="Komaki H."/>
            <person name="Tamura T."/>
        </authorList>
    </citation>
    <scope>NUCLEOTIDE SEQUENCE</scope>
    <source>
        <strain evidence="11">NBRC 110799</strain>
    </source>
</reference>
<comment type="caution">
    <text evidence="11">The sequence shown here is derived from an EMBL/GenBank/DDBJ whole genome shotgun (WGS) entry which is preliminary data.</text>
</comment>
<dbReference type="Pfam" id="PF07730">
    <property type="entry name" value="HisKA_3"/>
    <property type="match status" value="1"/>
</dbReference>
<feature type="domain" description="Histidine kinase/HSP90-like ATPase" evidence="10">
    <location>
        <begin position="289"/>
        <end position="374"/>
    </location>
</feature>
<keyword evidence="9" id="KW-0812">Transmembrane</keyword>
<dbReference type="EMBL" id="BONK01000009">
    <property type="protein sequence ID" value="GIG22068.1"/>
    <property type="molecule type" value="Genomic_DNA"/>
</dbReference>
<dbReference type="GO" id="GO:0046983">
    <property type="term" value="F:protein dimerization activity"/>
    <property type="evidence" value="ECO:0007669"/>
    <property type="project" value="InterPro"/>
</dbReference>
<dbReference type="Proteomes" id="UP000632740">
    <property type="component" value="Unassembled WGS sequence"/>
</dbReference>
<evidence type="ECO:0000313" key="12">
    <source>
        <dbReference type="Proteomes" id="UP000632740"/>
    </source>
</evidence>
<dbReference type="Gene3D" id="3.30.565.10">
    <property type="entry name" value="Histidine kinase-like ATPase, C-terminal domain"/>
    <property type="match status" value="1"/>
</dbReference>
<dbReference type="CDD" id="cd16917">
    <property type="entry name" value="HATPase_UhpB-NarQ-NarX-like"/>
    <property type="match status" value="1"/>
</dbReference>
<feature type="transmembrane region" description="Helical" evidence="9">
    <location>
        <begin position="141"/>
        <end position="159"/>
    </location>
</feature>
<dbReference type="Pfam" id="PF02518">
    <property type="entry name" value="HATPase_c"/>
    <property type="match status" value="1"/>
</dbReference>
<dbReference type="Gene3D" id="1.20.5.1930">
    <property type="match status" value="1"/>
</dbReference>
<evidence type="ECO:0000256" key="8">
    <source>
        <dbReference type="ARBA" id="ARBA00023012"/>
    </source>
</evidence>
<dbReference type="SUPFAM" id="SSF55874">
    <property type="entry name" value="ATPase domain of HSP90 chaperone/DNA topoisomerase II/histidine kinase"/>
    <property type="match status" value="1"/>
</dbReference>
<organism evidence="11 12">
    <name type="scientific">Cellulomonas chitinilytica</name>
    <dbReference type="NCBI Taxonomy" id="398759"/>
    <lineage>
        <taxon>Bacteria</taxon>
        <taxon>Bacillati</taxon>
        <taxon>Actinomycetota</taxon>
        <taxon>Actinomycetes</taxon>
        <taxon>Micrococcales</taxon>
        <taxon>Cellulomonadaceae</taxon>
        <taxon>Cellulomonas</taxon>
    </lineage>
</organism>
<dbReference type="InterPro" id="IPR050482">
    <property type="entry name" value="Sensor_HK_TwoCompSys"/>
</dbReference>
<dbReference type="GO" id="GO:0016020">
    <property type="term" value="C:membrane"/>
    <property type="evidence" value="ECO:0007669"/>
    <property type="project" value="InterPro"/>
</dbReference>
<dbReference type="SMART" id="SM00387">
    <property type="entry name" value="HATPase_c"/>
    <property type="match status" value="1"/>
</dbReference>
<dbReference type="PANTHER" id="PTHR24421:SF10">
    <property type="entry name" value="NITRATE_NITRITE SENSOR PROTEIN NARQ"/>
    <property type="match status" value="1"/>
</dbReference>
<feature type="transmembrane region" description="Helical" evidence="9">
    <location>
        <begin position="117"/>
        <end position="135"/>
    </location>
</feature>
<feature type="transmembrane region" description="Helical" evidence="9">
    <location>
        <begin position="20"/>
        <end position="43"/>
    </location>
</feature>
<gene>
    <name evidence="11" type="ORF">Cch01nite_27920</name>
</gene>
<evidence type="ECO:0000256" key="2">
    <source>
        <dbReference type="ARBA" id="ARBA00012438"/>
    </source>
</evidence>
<evidence type="ECO:0000313" key="11">
    <source>
        <dbReference type="EMBL" id="GIG22068.1"/>
    </source>
</evidence>
<evidence type="ECO:0000256" key="9">
    <source>
        <dbReference type="SAM" id="Phobius"/>
    </source>
</evidence>
<keyword evidence="5" id="KW-0547">Nucleotide-binding</keyword>
<protein>
    <recommendedName>
        <fullName evidence="2">histidine kinase</fullName>
        <ecNumber evidence="2">2.7.13.3</ecNumber>
    </recommendedName>
</protein>
<keyword evidence="4" id="KW-0808">Transferase</keyword>
<dbReference type="GO" id="GO:0005524">
    <property type="term" value="F:ATP binding"/>
    <property type="evidence" value="ECO:0007669"/>
    <property type="project" value="UniProtKB-KW"/>
</dbReference>
<keyword evidence="9" id="KW-0472">Membrane</keyword>
<comment type="catalytic activity">
    <reaction evidence="1">
        <text>ATP + protein L-histidine = ADP + protein N-phospho-L-histidine.</text>
        <dbReference type="EC" id="2.7.13.3"/>
    </reaction>
</comment>
<keyword evidence="6" id="KW-0418">Kinase</keyword>
<dbReference type="AlphaFoldDB" id="A0A919P2I5"/>
<name>A0A919P2I5_9CELL</name>
<evidence type="ECO:0000256" key="6">
    <source>
        <dbReference type="ARBA" id="ARBA00022777"/>
    </source>
</evidence>
<keyword evidence="8" id="KW-0902">Two-component regulatory system</keyword>
<evidence type="ECO:0000256" key="3">
    <source>
        <dbReference type="ARBA" id="ARBA00022553"/>
    </source>
</evidence>
<dbReference type="InterPro" id="IPR003594">
    <property type="entry name" value="HATPase_dom"/>
</dbReference>
<evidence type="ECO:0000256" key="7">
    <source>
        <dbReference type="ARBA" id="ARBA00022840"/>
    </source>
</evidence>
<accession>A0A919P2I5</accession>
<keyword evidence="7" id="KW-0067">ATP-binding</keyword>
<dbReference type="PANTHER" id="PTHR24421">
    <property type="entry name" value="NITRATE/NITRITE SENSOR PROTEIN NARX-RELATED"/>
    <property type="match status" value="1"/>
</dbReference>
<dbReference type="InterPro" id="IPR011712">
    <property type="entry name" value="Sig_transdc_His_kin_sub3_dim/P"/>
</dbReference>
<sequence>MTPAPAPWTGPPWGRRGRSGWIAVPAAFLGMFTVLGCAGANAWHPQDRAFDGLAVLLLLLAPAALVLVVRRGARAVVGACLAVAGPVTYLALGYEPGPAVVPLCFVVVALGATRRRALAWAAGTAGALAVGVLAVRPDGPSPVYATLTVTGLLIAMLLGEGARGRGERMQALRAARVSREESAVAAERLRIARELHDVLAHSLSGITVQAGVGLHLMDREPEAARRALVEIRDASRDALDEVRDVLGVLRADGEAPRSPGSGLSSLVDRARADGLVVDAEGLDAVVPAAAAPVVHRVLQEALTNVRRHAPGATVQVRLTVGETVVLEVRDDGPPVDELVEGFGLRGMRERAQSVGGALTVDHRAEFLVRLEIPGAAR</sequence>
<keyword evidence="3" id="KW-0597">Phosphoprotein</keyword>